<accession>A0A1B8U363</accession>
<dbReference type="Pfam" id="PF12833">
    <property type="entry name" value="HTH_18"/>
    <property type="match status" value="1"/>
</dbReference>
<dbReference type="Pfam" id="PF04940">
    <property type="entry name" value="BLUF"/>
    <property type="match status" value="1"/>
</dbReference>
<organism evidence="6 7">
    <name type="scientific">Polaribacter vadi</name>
    <dbReference type="NCBI Taxonomy" id="1774273"/>
    <lineage>
        <taxon>Bacteria</taxon>
        <taxon>Pseudomonadati</taxon>
        <taxon>Bacteroidota</taxon>
        <taxon>Flavobacteriia</taxon>
        <taxon>Flavobacteriales</taxon>
        <taxon>Flavobacteriaceae</taxon>
    </lineage>
</organism>
<dbReference type="GO" id="GO:0003700">
    <property type="term" value="F:DNA-binding transcription factor activity"/>
    <property type="evidence" value="ECO:0007669"/>
    <property type="project" value="InterPro"/>
</dbReference>
<dbReference type="InterPro" id="IPR053142">
    <property type="entry name" value="PchR_regulatory_protein"/>
</dbReference>
<keyword evidence="3" id="KW-0804">Transcription</keyword>
<protein>
    <recommendedName>
        <fullName evidence="8">HTH araC/xylS-type domain-containing protein</fullName>
    </recommendedName>
</protein>
<keyword evidence="7" id="KW-1185">Reference proteome</keyword>
<dbReference type="SMART" id="SM01034">
    <property type="entry name" value="BLUF"/>
    <property type="match status" value="1"/>
</dbReference>
<evidence type="ECO:0000256" key="3">
    <source>
        <dbReference type="ARBA" id="ARBA00023163"/>
    </source>
</evidence>
<evidence type="ECO:0000259" key="4">
    <source>
        <dbReference type="PROSITE" id="PS01124"/>
    </source>
</evidence>
<evidence type="ECO:0000313" key="7">
    <source>
        <dbReference type="Proteomes" id="UP000092584"/>
    </source>
</evidence>
<dbReference type="EMBL" id="LSFM01000002">
    <property type="protein sequence ID" value="OBY66288.1"/>
    <property type="molecule type" value="Genomic_DNA"/>
</dbReference>
<dbReference type="SMART" id="SM00342">
    <property type="entry name" value="HTH_ARAC"/>
    <property type="match status" value="1"/>
</dbReference>
<dbReference type="InterPro" id="IPR009057">
    <property type="entry name" value="Homeodomain-like_sf"/>
</dbReference>
<feature type="domain" description="BLUF" evidence="5">
    <location>
        <begin position="337"/>
        <end position="428"/>
    </location>
</feature>
<dbReference type="SUPFAM" id="SSF54975">
    <property type="entry name" value="Acylphosphatase/BLUF domain-like"/>
    <property type="match status" value="1"/>
</dbReference>
<dbReference type="GO" id="GO:0043565">
    <property type="term" value="F:sequence-specific DNA binding"/>
    <property type="evidence" value="ECO:0007669"/>
    <property type="project" value="InterPro"/>
</dbReference>
<dbReference type="RefSeq" id="WP_065317755.1">
    <property type="nucleotide sequence ID" value="NZ_CP017477.1"/>
</dbReference>
<evidence type="ECO:0008006" key="8">
    <source>
        <dbReference type="Google" id="ProtNLM"/>
    </source>
</evidence>
<proteinExistence type="predicted"/>
<dbReference type="PROSITE" id="PS50925">
    <property type="entry name" value="BLUF"/>
    <property type="match status" value="1"/>
</dbReference>
<dbReference type="Proteomes" id="UP000092584">
    <property type="component" value="Unassembled WGS sequence"/>
</dbReference>
<dbReference type="GO" id="GO:0009882">
    <property type="term" value="F:blue light photoreceptor activity"/>
    <property type="evidence" value="ECO:0007669"/>
    <property type="project" value="InterPro"/>
</dbReference>
<dbReference type="Gene3D" id="3.30.70.100">
    <property type="match status" value="1"/>
</dbReference>
<keyword evidence="1" id="KW-0805">Transcription regulation</keyword>
<dbReference type="PRINTS" id="PR00032">
    <property type="entry name" value="HTHARAC"/>
</dbReference>
<dbReference type="Gene3D" id="1.10.10.60">
    <property type="entry name" value="Homeodomain-like"/>
    <property type="match status" value="1"/>
</dbReference>
<sequence length="481" mass="55395">MDTINSIDSLRKFSFKIEGDFIENQNGGFLTFKNDFGLGNAKAFKLFPGLEVITFNLTAKRRITLKNLYKAKNCLHFIFCVEGSLEHQFEDKKKVKIIHRLQNVIVGSKKNKSSKISIPEKSRAKFSIITIVSIKELSKELSNKSQLSNLLENILSTISRTKEYSYFGEISSATSPFVETLVGTNLSGLSNRLINEAAVFEILSLQYSNRKKDLKNVEQKSTLSKLETFKIIQLSEYISNNLNEEISLKSLTIMSGLNQKKIQKGFQFFFNETVNKFIANLRILKAKELLENSDLSISEIVYKIGLNSRSYFSKIFYKKYGLTPKDYKKYHHLSNPTFQLSYSSQVSEGIQQKDLENILNIAKEKNKKLDITGCLIYHNNFFFQILEGPKTEILKLIETIKNDSRNFNLTVLFEGVKSGRTFKEWNMSLIKGDFTNLEINEKFEILPMDFLALTDVKNPIANKYMWEKARNFLIVNQEIDL</sequence>
<dbReference type="InterPro" id="IPR036046">
    <property type="entry name" value="Acylphosphatase-like_dom_sf"/>
</dbReference>
<dbReference type="STRING" id="1774273.LPB03_07705"/>
<feature type="domain" description="HTH araC/xylS-type" evidence="4">
    <location>
        <begin position="232"/>
        <end position="330"/>
    </location>
</feature>
<dbReference type="SUPFAM" id="SSF46689">
    <property type="entry name" value="Homeodomain-like"/>
    <property type="match status" value="1"/>
</dbReference>
<name>A0A1B8U363_9FLAO</name>
<evidence type="ECO:0000256" key="2">
    <source>
        <dbReference type="ARBA" id="ARBA00023125"/>
    </source>
</evidence>
<dbReference type="InterPro" id="IPR020449">
    <property type="entry name" value="Tscrpt_reg_AraC-type_HTH"/>
</dbReference>
<evidence type="ECO:0000256" key="1">
    <source>
        <dbReference type="ARBA" id="ARBA00023015"/>
    </source>
</evidence>
<gene>
    <name evidence="6" type="ORF">LPB3_01090</name>
</gene>
<dbReference type="AlphaFoldDB" id="A0A1B8U363"/>
<dbReference type="KEGG" id="pob:LPB03_07705"/>
<keyword evidence="2" id="KW-0238">DNA-binding</keyword>
<evidence type="ECO:0000259" key="5">
    <source>
        <dbReference type="PROSITE" id="PS50925"/>
    </source>
</evidence>
<dbReference type="InterPro" id="IPR018060">
    <property type="entry name" value="HTH_AraC"/>
</dbReference>
<evidence type="ECO:0000313" key="6">
    <source>
        <dbReference type="EMBL" id="OBY66288.1"/>
    </source>
</evidence>
<comment type="caution">
    <text evidence="6">The sequence shown here is derived from an EMBL/GenBank/DDBJ whole genome shotgun (WGS) entry which is preliminary data.</text>
</comment>
<dbReference type="PANTHER" id="PTHR47893:SF1">
    <property type="entry name" value="REGULATORY PROTEIN PCHR"/>
    <property type="match status" value="1"/>
</dbReference>
<dbReference type="OrthoDB" id="2666928at2"/>
<dbReference type="GO" id="GO:0071949">
    <property type="term" value="F:FAD binding"/>
    <property type="evidence" value="ECO:0007669"/>
    <property type="project" value="InterPro"/>
</dbReference>
<dbReference type="PANTHER" id="PTHR47893">
    <property type="entry name" value="REGULATORY PROTEIN PCHR"/>
    <property type="match status" value="1"/>
</dbReference>
<reference evidence="7" key="1">
    <citation type="submission" date="2016-02" db="EMBL/GenBank/DDBJ databases">
        <authorList>
            <person name="Shin S.-K."/>
            <person name="Yi H."/>
            <person name="Kim E."/>
        </authorList>
    </citation>
    <scope>NUCLEOTIDE SEQUENCE [LARGE SCALE GENOMIC DNA]</scope>
    <source>
        <strain evidence="7">LPB0003</strain>
    </source>
</reference>
<dbReference type="PROSITE" id="PS01124">
    <property type="entry name" value="HTH_ARAC_FAMILY_2"/>
    <property type="match status" value="1"/>
</dbReference>
<dbReference type="InterPro" id="IPR007024">
    <property type="entry name" value="BLUF_domain"/>
</dbReference>